<evidence type="ECO:0000313" key="4">
    <source>
        <dbReference type="EMBL" id="TVU02911.1"/>
    </source>
</evidence>
<accession>A0A5J9SV76</accession>
<keyword evidence="2" id="KW-0472">Membrane</keyword>
<dbReference type="Proteomes" id="UP000324897">
    <property type="component" value="Unassembled WGS sequence"/>
</dbReference>
<sequence length="445" mass="48171">MGLRIVYSSSSKSTLSRNMNRPKPNHNKTRREHVAFIPCTRVALAQLATPNKCIQIPRTAPTSRRCRSALHAVFSQNGKNNPFQSRPQPTRRAAACRATAARHPSFRFRGRLLVLTLASTLTSQNTRSLATASSPNQPDARTTARTLAHALALASPPARAAMSGGVGPTAGGGITLPSSGAPMPPLHPTPTSPTARPHHHYYLFSIKQLNTLGAAAVLAFSTTVPLSEIAFALLVLPYLLVLAAVAFPQRPGKPDPAAPVFPGLAGRLRLAIHTALGFAVGAALPALYILDGLRTGDTAGVAHAAPHAFLFSAQVFTEGFTSAFPGKFSLPVRAAVAVMYGVRRMFSASEWLRQEMEARDELGRGPPVAPRRIMAGRALAAANMVFWGLDLFLYVLPFYLPKALRRYYLGRDHEDDDGKDRSRTREQQQKQLQEQKRGEEGKKDS</sequence>
<dbReference type="Pfam" id="PF24867">
    <property type="entry name" value="DUF7733"/>
    <property type="match status" value="1"/>
</dbReference>
<evidence type="ECO:0000313" key="5">
    <source>
        <dbReference type="Proteomes" id="UP000324897"/>
    </source>
</evidence>
<feature type="region of interest" description="Disordered" evidence="1">
    <location>
        <begin position="161"/>
        <end position="194"/>
    </location>
</feature>
<proteinExistence type="predicted"/>
<evidence type="ECO:0000259" key="3">
    <source>
        <dbReference type="Pfam" id="PF24867"/>
    </source>
</evidence>
<feature type="transmembrane region" description="Helical" evidence="2">
    <location>
        <begin position="268"/>
        <end position="290"/>
    </location>
</feature>
<feature type="domain" description="DUF7733" evidence="3">
    <location>
        <begin position="205"/>
        <end position="408"/>
    </location>
</feature>
<feature type="compositionally biased region" description="Polar residues" evidence="1">
    <location>
        <begin position="124"/>
        <end position="139"/>
    </location>
</feature>
<feature type="compositionally biased region" description="Polar residues" evidence="1">
    <location>
        <begin position="7"/>
        <end position="19"/>
    </location>
</feature>
<dbReference type="Gramene" id="TVU02911">
    <property type="protein sequence ID" value="TVU02911"/>
    <property type="gene ID" value="EJB05_51562"/>
</dbReference>
<feature type="transmembrane region" description="Helical" evidence="2">
    <location>
        <begin position="378"/>
        <end position="400"/>
    </location>
</feature>
<feature type="region of interest" description="Disordered" evidence="1">
    <location>
        <begin position="1"/>
        <end position="30"/>
    </location>
</feature>
<dbReference type="OrthoDB" id="1906194at2759"/>
<dbReference type="PANTHER" id="PTHR33829">
    <property type="entry name" value="OSJNBA0044M19.10 PROTEIN"/>
    <property type="match status" value="1"/>
</dbReference>
<comment type="caution">
    <text evidence="4">The sequence shown here is derived from an EMBL/GenBank/DDBJ whole genome shotgun (WGS) entry which is preliminary data.</text>
</comment>
<evidence type="ECO:0000256" key="2">
    <source>
        <dbReference type="SAM" id="Phobius"/>
    </source>
</evidence>
<protein>
    <recommendedName>
        <fullName evidence="3">DUF7733 domain-containing protein</fullName>
    </recommendedName>
</protein>
<reference evidence="4 5" key="1">
    <citation type="journal article" date="2019" name="Sci. Rep.">
        <title>A high-quality genome of Eragrostis curvula grass provides insights into Poaceae evolution and supports new strategies to enhance forage quality.</title>
        <authorList>
            <person name="Carballo J."/>
            <person name="Santos B.A.C.M."/>
            <person name="Zappacosta D."/>
            <person name="Garbus I."/>
            <person name="Selva J.P."/>
            <person name="Gallo C.A."/>
            <person name="Diaz A."/>
            <person name="Albertini E."/>
            <person name="Caccamo M."/>
            <person name="Echenique V."/>
        </authorList>
    </citation>
    <scope>NUCLEOTIDE SEQUENCE [LARGE SCALE GENOMIC DNA]</scope>
    <source>
        <strain evidence="5">cv. Victoria</strain>
        <tissue evidence="4">Leaf</tissue>
    </source>
</reference>
<keyword evidence="2" id="KW-0812">Transmembrane</keyword>
<evidence type="ECO:0000256" key="1">
    <source>
        <dbReference type="SAM" id="MobiDB-lite"/>
    </source>
</evidence>
<feature type="non-terminal residue" evidence="4">
    <location>
        <position position="1"/>
    </location>
</feature>
<feature type="region of interest" description="Disordered" evidence="1">
    <location>
        <begin position="412"/>
        <end position="445"/>
    </location>
</feature>
<dbReference type="AlphaFoldDB" id="A0A5J9SV76"/>
<dbReference type="InterPro" id="IPR056635">
    <property type="entry name" value="DUF7733"/>
</dbReference>
<keyword evidence="5" id="KW-1185">Reference proteome</keyword>
<feature type="compositionally biased region" description="Pro residues" evidence="1">
    <location>
        <begin position="182"/>
        <end position="191"/>
    </location>
</feature>
<gene>
    <name evidence="4" type="ORF">EJB05_51562</name>
</gene>
<dbReference type="PANTHER" id="PTHR33829:SF1">
    <property type="entry name" value="TRANSMEMBRANE PROTEIN"/>
    <property type="match status" value="1"/>
</dbReference>
<feature type="transmembrane region" description="Helical" evidence="2">
    <location>
        <begin position="229"/>
        <end position="247"/>
    </location>
</feature>
<feature type="region of interest" description="Disordered" evidence="1">
    <location>
        <begin position="124"/>
        <end position="143"/>
    </location>
</feature>
<feature type="compositionally biased region" description="Gly residues" evidence="1">
    <location>
        <begin position="164"/>
        <end position="174"/>
    </location>
</feature>
<dbReference type="EMBL" id="RWGY01000259">
    <property type="protein sequence ID" value="TVU02911.1"/>
    <property type="molecule type" value="Genomic_DNA"/>
</dbReference>
<name>A0A5J9SV76_9POAL</name>
<organism evidence="4 5">
    <name type="scientific">Eragrostis curvula</name>
    <name type="common">weeping love grass</name>
    <dbReference type="NCBI Taxonomy" id="38414"/>
    <lineage>
        <taxon>Eukaryota</taxon>
        <taxon>Viridiplantae</taxon>
        <taxon>Streptophyta</taxon>
        <taxon>Embryophyta</taxon>
        <taxon>Tracheophyta</taxon>
        <taxon>Spermatophyta</taxon>
        <taxon>Magnoliopsida</taxon>
        <taxon>Liliopsida</taxon>
        <taxon>Poales</taxon>
        <taxon>Poaceae</taxon>
        <taxon>PACMAD clade</taxon>
        <taxon>Chloridoideae</taxon>
        <taxon>Eragrostideae</taxon>
        <taxon>Eragrostidinae</taxon>
        <taxon>Eragrostis</taxon>
    </lineage>
</organism>
<keyword evidence="2" id="KW-1133">Transmembrane helix</keyword>